<evidence type="ECO:0000313" key="2">
    <source>
        <dbReference type="Proteomes" id="UP000186601"/>
    </source>
</evidence>
<organism evidence="1 2">
    <name type="scientific">Hermanssonia centrifuga</name>
    <dbReference type="NCBI Taxonomy" id="98765"/>
    <lineage>
        <taxon>Eukaryota</taxon>
        <taxon>Fungi</taxon>
        <taxon>Dikarya</taxon>
        <taxon>Basidiomycota</taxon>
        <taxon>Agaricomycotina</taxon>
        <taxon>Agaricomycetes</taxon>
        <taxon>Polyporales</taxon>
        <taxon>Meruliaceae</taxon>
        <taxon>Hermanssonia</taxon>
    </lineage>
</organism>
<gene>
    <name evidence="1" type="ORF">PHLCEN_2v11194</name>
</gene>
<dbReference type="Proteomes" id="UP000186601">
    <property type="component" value="Unassembled WGS sequence"/>
</dbReference>
<keyword evidence="2" id="KW-1185">Reference proteome</keyword>
<name>A0A2R6NKR2_9APHY</name>
<evidence type="ECO:0008006" key="3">
    <source>
        <dbReference type="Google" id="ProtNLM"/>
    </source>
</evidence>
<dbReference type="InterPro" id="IPR043129">
    <property type="entry name" value="ATPase_NBD"/>
</dbReference>
<sequence>MFQYFGQRLKRDLKQIVDRRLENNAAIKGTQMKSSGVDVDVISHKRQRYAVWFGGSLMASLPEFYTFCHTKAQYDEVGPSICRRYQIFGSAT</sequence>
<dbReference type="EMBL" id="MLYV02001124">
    <property type="protein sequence ID" value="PSR72957.1"/>
    <property type="molecule type" value="Genomic_DNA"/>
</dbReference>
<proteinExistence type="predicted"/>
<reference evidence="1 2" key="1">
    <citation type="submission" date="2018-02" db="EMBL/GenBank/DDBJ databases">
        <title>Genome sequence of the basidiomycete white-rot fungus Phlebia centrifuga.</title>
        <authorList>
            <person name="Granchi Z."/>
            <person name="Peng M."/>
            <person name="de Vries R.P."/>
            <person name="Hilden K."/>
            <person name="Makela M.R."/>
            <person name="Grigoriev I."/>
            <person name="Riley R."/>
        </authorList>
    </citation>
    <scope>NUCLEOTIDE SEQUENCE [LARGE SCALE GENOMIC DNA]</scope>
    <source>
        <strain evidence="1 2">FBCC195</strain>
    </source>
</reference>
<dbReference type="SUPFAM" id="SSF53067">
    <property type="entry name" value="Actin-like ATPase domain"/>
    <property type="match status" value="1"/>
</dbReference>
<evidence type="ECO:0000313" key="1">
    <source>
        <dbReference type="EMBL" id="PSR72957.1"/>
    </source>
</evidence>
<dbReference type="STRING" id="98765.A0A2R6NKR2"/>
<dbReference type="Gene3D" id="3.30.420.40">
    <property type="match status" value="2"/>
</dbReference>
<dbReference type="InterPro" id="IPR004000">
    <property type="entry name" value="Actin"/>
</dbReference>
<dbReference type="AlphaFoldDB" id="A0A2R6NKR2"/>
<accession>A0A2R6NKR2</accession>
<dbReference type="OrthoDB" id="421448at2759"/>
<comment type="caution">
    <text evidence="1">The sequence shown here is derived from an EMBL/GenBank/DDBJ whole genome shotgun (WGS) entry which is preliminary data.</text>
</comment>
<protein>
    <recommendedName>
        <fullName evidence="3">Actin-related protein 3</fullName>
    </recommendedName>
</protein>
<dbReference type="Pfam" id="PF00022">
    <property type="entry name" value="Actin"/>
    <property type="match status" value="1"/>
</dbReference>